<reference evidence="1" key="2">
    <citation type="journal article" date="2015" name="Fish Shellfish Immunol.">
        <title>Early steps in the European eel (Anguilla anguilla)-Vibrio vulnificus interaction in the gills: Role of the RtxA13 toxin.</title>
        <authorList>
            <person name="Callol A."/>
            <person name="Pajuelo D."/>
            <person name="Ebbesson L."/>
            <person name="Teles M."/>
            <person name="MacKenzie S."/>
            <person name="Amaro C."/>
        </authorList>
    </citation>
    <scope>NUCLEOTIDE SEQUENCE</scope>
</reference>
<protein>
    <submittedName>
        <fullName evidence="1">Uncharacterized protein</fullName>
    </submittedName>
</protein>
<sequence length="32" mass="3604">MRALVFVCVCNSLKSENEPPAHNRQGTTIEMK</sequence>
<proteinExistence type="predicted"/>
<name>A0A0E9VA92_ANGAN</name>
<accession>A0A0E9VA92</accession>
<reference evidence="1" key="1">
    <citation type="submission" date="2014-11" db="EMBL/GenBank/DDBJ databases">
        <authorList>
            <person name="Amaro Gonzalez C."/>
        </authorList>
    </citation>
    <scope>NUCLEOTIDE SEQUENCE</scope>
</reference>
<dbReference type="AlphaFoldDB" id="A0A0E9VA92"/>
<dbReference type="EMBL" id="GBXM01029329">
    <property type="protein sequence ID" value="JAH79248.1"/>
    <property type="molecule type" value="Transcribed_RNA"/>
</dbReference>
<organism evidence="1">
    <name type="scientific">Anguilla anguilla</name>
    <name type="common">European freshwater eel</name>
    <name type="synonym">Muraena anguilla</name>
    <dbReference type="NCBI Taxonomy" id="7936"/>
    <lineage>
        <taxon>Eukaryota</taxon>
        <taxon>Metazoa</taxon>
        <taxon>Chordata</taxon>
        <taxon>Craniata</taxon>
        <taxon>Vertebrata</taxon>
        <taxon>Euteleostomi</taxon>
        <taxon>Actinopterygii</taxon>
        <taxon>Neopterygii</taxon>
        <taxon>Teleostei</taxon>
        <taxon>Anguilliformes</taxon>
        <taxon>Anguillidae</taxon>
        <taxon>Anguilla</taxon>
    </lineage>
</organism>
<evidence type="ECO:0000313" key="1">
    <source>
        <dbReference type="EMBL" id="JAH74936.1"/>
    </source>
</evidence>
<dbReference type="EMBL" id="GBXM01033641">
    <property type="protein sequence ID" value="JAH74936.1"/>
    <property type="molecule type" value="Transcribed_RNA"/>
</dbReference>